<dbReference type="Pfam" id="PF03235">
    <property type="entry name" value="GmrSD_N"/>
    <property type="match status" value="1"/>
</dbReference>
<accession>A0A851GEP8</accession>
<dbReference type="Proteomes" id="UP000557872">
    <property type="component" value="Unassembled WGS sequence"/>
</dbReference>
<proteinExistence type="predicted"/>
<dbReference type="RefSeq" id="WP_178932206.1">
    <property type="nucleotide sequence ID" value="NZ_JACBAZ010000003.1"/>
</dbReference>
<dbReference type="AlphaFoldDB" id="A0A851GEP8"/>
<name>A0A851GEP8_9BACT</name>
<evidence type="ECO:0000259" key="1">
    <source>
        <dbReference type="Pfam" id="PF03235"/>
    </source>
</evidence>
<evidence type="ECO:0000313" key="2">
    <source>
        <dbReference type="EMBL" id="NWK55659.1"/>
    </source>
</evidence>
<comment type="caution">
    <text evidence="2">The sequence shown here is derived from an EMBL/GenBank/DDBJ whole genome shotgun (WGS) entry which is preliminary data.</text>
</comment>
<reference evidence="2 3" key="1">
    <citation type="submission" date="2020-07" db="EMBL/GenBank/DDBJ databases">
        <title>Roseicoccus Jingziensis gen. nov., sp. nov., isolated from coastal seawater.</title>
        <authorList>
            <person name="Feng X."/>
        </authorList>
    </citation>
    <scope>NUCLEOTIDE SEQUENCE [LARGE SCALE GENOMIC DNA]</scope>
    <source>
        <strain evidence="2 3">N1E253</strain>
    </source>
</reference>
<protein>
    <submittedName>
        <fullName evidence="2">DUF262 domain-containing protein</fullName>
    </submittedName>
</protein>
<sequence>MNLKKTKQFEEVDIGVEREVIDGEDTITDPFDPTAIRVDKSTPTIDLLMRRIDRGEINLAPDFQRKGGIWNNGAQSRLIESILIRIPLPAFYVDATDEDEWLVVDGLQRLTTLRRFVIDGHLTLEGLEFLKHLEGKKFEQIPRNLQRRIEETEVTVFQIQPGTPEEVKFNIFKRINTGGLPLSAQEIRNAINGERVRNFILRLANSDEFKTATQHALSDKRMADRECVVRFAAFYLIDPNEYQGSDFDGFLNKIMGGLNDPEISTDTDLKVIEERFMSAMGAAHHIFGRFAFRKYFGKNYRRSPINKALFEVVSTNLAKLNDDQIKVLENRKEKVMREIQSLHYNDEFLSAISQGTGSPAKIRTRFGMMKEVFKRVIANDN</sequence>
<evidence type="ECO:0000313" key="3">
    <source>
        <dbReference type="Proteomes" id="UP000557872"/>
    </source>
</evidence>
<dbReference type="InterPro" id="IPR004919">
    <property type="entry name" value="GmrSD_N"/>
</dbReference>
<gene>
    <name evidence="2" type="ORF">HW115_08550</name>
</gene>
<feature type="domain" description="GmrSD restriction endonucleases N-terminal" evidence="1">
    <location>
        <begin position="55"/>
        <end position="190"/>
    </location>
</feature>
<keyword evidence="3" id="KW-1185">Reference proteome</keyword>
<organism evidence="2 3">
    <name type="scientific">Oceaniferula marina</name>
    <dbReference type="NCBI Taxonomy" id="2748318"/>
    <lineage>
        <taxon>Bacteria</taxon>
        <taxon>Pseudomonadati</taxon>
        <taxon>Verrucomicrobiota</taxon>
        <taxon>Verrucomicrobiia</taxon>
        <taxon>Verrucomicrobiales</taxon>
        <taxon>Verrucomicrobiaceae</taxon>
        <taxon>Oceaniferula</taxon>
    </lineage>
</organism>
<dbReference type="PANTHER" id="PTHR39639:SF1">
    <property type="entry name" value="DUF262 DOMAIN-CONTAINING PROTEIN"/>
    <property type="match status" value="1"/>
</dbReference>
<dbReference type="EMBL" id="JACBAZ010000003">
    <property type="protein sequence ID" value="NWK55659.1"/>
    <property type="molecule type" value="Genomic_DNA"/>
</dbReference>
<dbReference type="PANTHER" id="PTHR39639">
    <property type="entry name" value="CHROMOSOME 16, WHOLE GENOME SHOTGUN SEQUENCE"/>
    <property type="match status" value="1"/>
</dbReference>